<feature type="chain" id="PRO_5026330444" evidence="1">
    <location>
        <begin position="28"/>
        <end position="129"/>
    </location>
</feature>
<dbReference type="Proteomes" id="UP000440694">
    <property type="component" value="Unassembled WGS sequence"/>
</dbReference>
<dbReference type="EMBL" id="WMBQ01000001">
    <property type="protein sequence ID" value="MTD93299.1"/>
    <property type="molecule type" value="Genomic_DNA"/>
</dbReference>
<keyword evidence="1" id="KW-0732">Signal</keyword>
<gene>
    <name evidence="2" type="ORF">GIW81_02995</name>
</gene>
<dbReference type="AlphaFoldDB" id="A0A6I3KG95"/>
<reference evidence="2 3" key="1">
    <citation type="submission" date="2019-11" db="EMBL/GenBank/DDBJ databases">
        <title>Identification of a novel strain.</title>
        <authorList>
            <person name="Xu Q."/>
            <person name="Wang G."/>
        </authorList>
    </citation>
    <scope>NUCLEOTIDE SEQUENCE [LARGE SCALE GENOMIC DNA]</scope>
    <source>
        <strain evidence="3">xq</strain>
    </source>
</reference>
<evidence type="ECO:0000313" key="2">
    <source>
        <dbReference type="EMBL" id="MTD93299.1"/>
    </source>
</evidence>
<evidence type="ECO:0000313" key="3">
    <source>
        <dbReference type="Proteomes" id="UP000440694"/>
    </source>
</evidence>
<keyword evidence="3" id="KW-1185">Reference proteome</keyword>
<comment type="caution">
    <text evidence="2">The sequence shown here is derived from an EMBL/GenBank/DDBJ whole genome shotgun (WGS) entry which is preliminary data.</text>
</comment>
<dbReference type="RefSeq" id="WP_154737853.1">
    <property type="nucleotide sequence ID" value="NZ_WMBQ01000001.1"/>
</dbReference>
<name>A0A6I3KG95_9HYPH</name>
<protein>
    <submittedName>
        <fullName evidence="2">Uncharacterized protein</fullName>
    </submittedName>
</protein>
<evidence type="ECO:0000256" key="1">
    <source>
        <dbReference type="SAM" id="SignalP"/>
    </source>
</evidence>
<proteinExistence type="predicted"/>
<accession>A0A6I3KG95</accession>
<feature type="signal peptide" evidence="1">
    <location>
        <begin position="1"/>
        <end position="27"/>
    </location>
</feature>
<organism evidence="2 3">
    <name type="scientific">Hyphomicrobium album</name>
    <dbReference type="NCBI Taxonomy" id="2665159"/>
    <lineage>
        <taxon>Bacteria</taxon>
        <taxon>Pseudomonadati</taxon>
        <taxon>Pseudomonadota</taxon>
        <taxon>Alphaproteobacteria</taxon>
        <taxon>Hyphomicrobiales</taxon>
        <taxon>Hyphomicrobiaceae</taxon>
        <taxon>Hyphomicrobium</taxon>
    </lineage>
</organism>
<sequence length="129" mass="13394">MSAMKKGAVVAAMLAGFTALGVQSATADDTAKTFKPLHGISLHVGSKHAVGYFVPTNGVCELTLVVGEEPADEGILVVTPTRFRASVKAGQHARFDTGEGKELAFHCAQSATAMTVQTMQQTAYTPAAN</sequence>